<dbReference type="HOGENOM" id="CLU_020336_13_2_6"/>
<evidence type="ECO:0000313" key="3">
    <source>
        <dbReference type="Proteomes" id="UP000002608"/>
    </source>
</evidence>
<dbReference type="ESTHER" id="shehh-b0ttv9">
    <property type="family name" value="Carbon-carbon_bond_hydrolase"/>
</dbReference>
<evidence type="ECO:0000313" key="2">
    <source>
        <dbReference type="EMBL" id="ABV87467.1"/>
    </source>
</evidence>
<reference evidence="2 3" key="1">
    <citation type="submission" date="2007-10" db="EMBL/GenBank/DDBJ databases">
        <title>Complete sequence of Shewanella pealeana ATCC 700345.</title>
        <authorList>
            <consortium name="US DOE Joint Genome Institute"/>
            <person name="Copeland A."/>
            <person name="Lucas S."/>
            <person name="Lapidus A."/>
            <person name="Barry K."/>
            <person name="Glavina del Rio T."/>
            <person name="Dalin E."/>
            <person name="Tice H."/>
            <person name="Pitluck S."/>
            <person name="Chertkov O."/>
            <person name="Brettin T."/>
            <person name="Bruce D."/>
            <person name="Detter J.C."/>
            <person name="Han C."/>
            <person name="Schmutz J."/>
            <person name="Larimer F."/>
            <person name="Land M."/>
            <person name="Hauser L."/>
            <person name="Kyrpides N."/>
            <person name="Kim E."/>
            <person name="Zhao J.-S.Z."/>
            <person name="Manno D."/>
            <person name="Hawari J."/>
            <person name="Richardson P."/>
        </authorList>
    </citation>
    <scope>NUCLEOTIDE SEQUENCE [LARGE SCALE GENOMIC DNA]</scope>
    <source>
        <strain evidence="3">ATCC 700345 / ANG-SQ1</strain>
    </source>
</reference>
<dbReference type="Proteomes" id="UP000002608">
    <property type="component" value="Chromosome"/>
</dbReference>
<dbReference type="EMBL" id="CP000851">
    <property type="protein sequence ID" value="ABV87467.1"/>
    <property type="molecule type" value="Genomic_DNA"/>
</dbReference>
<dbReference type="PRINTS" id="PR00111">
    <property type="entry name" value="ABHYDROLASE"/>
</dbReference>
<proteinExistence type="predicted"/>
<sequence>MNSSLSDSNVIQGKFVTLDNGLTLHYLDKGEGKTVLWLHGSGPGASGHSNFKGNYPVFEKAGFRNIVLDLPGFGQSDKPNDINYDLAFFVETLNQFLLKTGIEQCTLLGNSLGGAIALGQALKYPRTVEQLILMAPGGVEDRETYFQMVGIQKMVEIYSQGPMGVEEMRQVMRLQLFDSSQLDDNTLRERAEVATTQPKNLFSTMLVPNMTEQLRLVECPILGFWGTNDNFNPPAGVDKFLDNAPNARFLLLNRCGHWIQVEHQDLFNRTCLDFLKHG</sequence>
<organism evidence="2 3">
    <name type="scientific">Shewanella pealeana (strain ATCC 700345 / ANG-SQ1)</name>
    <dbReference type="NCBI Taxonomy" id="398579"/>
    <lineage>
        <taxon>Bacteria</taxon>
        <taxon>Pseudomonadati</taxon>
        <taxon>Pseudomonadota</taxon>
        <taxon>Gammaproteobacteria</taxon>
        <taxon>Alteromonadales</taxon>
        <taxon>Shewanellaceae</taxon>
        <taxon>Shewanella</taxon>
    </lineage>
</organism>
<keyword evidence="2" id="KW-0378">Hydrolase</keyword>
<dbReference type="PANTHER" id="PTHR46438:SF11">
    <property type="entry name" value="LIPASE-RELATED"/>
    <property type="match status" value="1"/>
</dbReference>
<evidence type="ECO:0000259" key="1">
    <source>
        <dbReference type="Pfam" id="PF00561"/>
    </source>
</evidence>
<name>A8H4I0_SHEPA</name>
<feature type="domain" description="AB hydrolase-1" evidence="1">
    <location>
        <begin position="35"/>
        <end position="263"/>
    </location>
</feature>
<accession>A8H4I0</accession>
<keyword evidence="3" id="KW-1185">Reference proteome</keyword>
<dbReference type="Gene3D" id="3.40.50.1820">
    <property type="entry name" value="alpha/beta hydrolase"/>
    <property type="match status" value="1"/>
</dbReference>
<dbReference type="InterPro" id="IPR029058">
    <property type="entry name" value="AB_hydrolase_fold"/>
</dbReference>
<dbReference type="Pfam" id="PF00561">
    <property type="entry name" value="Abhydrolase_1"/>
    <property type="match status" value="1"/>
</dbReference>
<dbReference type="RefSeq" id="WP_012155383.1">
    <property type="nucleotide sequence ID" value="NC_009901.1"/>
</dbReference>
<dbReference type="eggNOG" id="COG2267">
    <property type="taxonomic scope" value="Bacteria"/>
</dbReference>
<dbReference type="AlphaFoldDB" id="A8H4I0"/>
<protein>
    <submittedName>
        <fullName evidence="2">Alpha/beta hydrolase fold</fullName>
    </submittedName>
</protein>
<dbReference type="GO" id="GO:0016787">
    <property type="term" value="F:hydrolase activity"/>
    <property type="evidence" value="ECO:0007669"/>
    <property type="project" value="UniProtKB-KW"/>
</dbReference>
<dbReference type="STRING" id="398579.Spea_2147"/>
<dbReference type="OrthoDB" id="6251202at2"/>
<dbReference type="PANTHER" id="PTHR46438">
    <property type="entry name" value="ALPHA/BETA-HYDROLASES SUPERFAMILY PROTEIN"/>
    <property type="match status" value="1"/>
</dbReference>
<dbReference type="SUPFAM" id="SSF53474">
    <property type="entry name" value="alpha/beta-Hydrolases"/>
    <property type="match status" value="1"/>
</dbReference>
<gene>
    <name evidence="2" type="ordered locus">Spea_2147</name>
</gene>
<dbReference type="InterPro" id="IPR000073">
    <property type="entry name" value="AB_hydrolase_1"/>
</dbReference>
<dbReference type="KEGG" id="spl:Spea_2147"/>